<feature type="chain" id="PRO_5002772105" evidence="1">
    <location>
        <begin position="19"/>
        <end position="99"/>
    </location>
</feature>
<evidence type="ECO:0000313" key="3">
    <source>
        <dbReference type="Proteomes" id="UP000007013"/>
    </source>
</evidence>
<proteinExistence type="predicted"/>
<dbReference type="STRING" id="452637.Oter_3390"/>
<feature type="signal peptide" evidence="1">
    <location>
        <begin position="1"/>
        <end position="18"/>
    </location>
</feature>
<name>B1ZUA5_OPITP</name>
<evidence type="ECO:0000313" key="2">
    <source>
        <dbReference type="EMBL" id="ACB76667.1"/>
    </source>
</evidence>
<dbReference type="Proteomes" id="UP000007013">
    <property type="component" value="Chromosome"/>
</dbReference>
<keyword evidence="3" id="KW-1185">Reference proteome</keyword>
<sequence>MKTPKTLVFVLVALVAFAAGLLGSTFSPTSSRPLPPLSSADREALVIQLRSWADNTDWWAEMYAITPNELAYWHGQKIGLLNAADLLERYTPPAQPQSR</sequence>
<dbReference type="KEGG" id="ote:Oter_3390"/>
<protein>
    <submittedName>
        <fullName evidence="2">Uncharacterized protein</fullName>
    </submittedName>
</protein>
<dbReference type="EMBL" id="CP001032">
    <property type="protein sequence ID" value="ACB76667.1"/>
    <property type="molecule type" value="Genomic_DNA"/>
</dbReference>
<gene>
    <name evidence="2" type="ordered locus">Oter_3390</name>
</gene>
<organism evidence="2 3">
    <name type="scientific">Opitutus terrae (strain DSM 11246 / JCM 15787 / PB90-1)</name>
    <dbReference type="NCBI Taxonomy" id="452637"/>
    <lineage>
        <taxon>Bacteria</taxon>
        <taxon>Pseudomonadati</taxon>
        <taxon>Verrucomicrobiota</taxon>
        <taxon>Opitutia</taxon>
        <taxon>Opitutales</taxon>
        <taxon>Opitutaceae</taxon>
        <taxon>Opitutus</taxon>
    </lineage>
</organism>
<dbReference type="AlphaFoldDB" id="B1ZUA5"/>
<evidence type="ECO:0000256" key="1">
    <source>
        <dbReference type="SAM" id="SignalP"/>
    </source>
</evidence>
<dbReference type="HOGENOM" id="CLU_2317509_0_0_0"/>
<dbReference type="RefSeq" id="WP_012376196.1">
    <property type="nucleotide sequence ID" value="NC_010571.1"/>
</dbReference>
<reference evidence="2 3" key="1">
    <citation type="journal article" date="2011" name="J. Bacteriol.">
        <title>Genome sequence of the verrucomicrobium Opitutus terrae PB90-1, an abundant inhabitant of rice paddy soil ecosystems.</title>
        <authorList>
            <person name="van Passel M.W."/>
            <person name="Kant R."/>
            <person name="Palva A."/>
            <person name="Copeland A."/>
            <person name="Lucas S."/>
            <person name="Lapidus A."/>
            <person name="Glavina del Rio T."/>
            <person name="Pitluck S."/>
            <person name="Goltsman E."/>
            <person name="Clum A."/>
            <person name="Sun H."/>
            <person name="Schmutz J."/>
            <person name="Larimer F.W."/>
            <person name="Land M.L."/>
            <person name="Hauser L."/>
            <person name="Kyrpides N."/>
            <person name="Mikhailova N."/>
            <person name="Richardson P.P."/>
            <person name="Janssen P.H."/>
            <person name="de Vos W.M."/>
            <person name="Smidt H."/>
        </authorList>
    </citation>
    <scope>NUCLEOTIDE SEQUENCE [LARGE SCALE GENOMIC DNA]</scope>
    <source>
        <strain evidence="3">DSM 11246 / JCM 15787 / PB90-1</strain>
    </source>
</reference>
<keyword evidence="1" id="KW-0732">Signal</keyword>
<accession>B1ZUA5</accession>